<evidence type="ECO:0000259" key="1">
    <source>
        <dbReference type="Pfam" id="PF26130"/>
    </source>
</evidence>
<dbReference type="InterPro" id="IPR058594">
    <property type="entry name" value="PB1-like_dom_pln"/>
</dbReference>
<keyword evidence="3" id="KW-1185">Reference proteome</keyword>
<dbReference type="Pfam" id="PF26130">
    <property type="entry name" value="PB1-like"/>
    <property type="match status" value="1"/>
</dbReference>
<name>A0A452XG45_AEGTS</name>
<protein>
    <recommendedName>
        <fullName evidence="1">PB1-like domain-containing protein</fullName>
    </recommendedName>
</protein>
<reference evidence="2" key="3">
    <citation type="submission" date="2019-03" db="UniProtKB">
        <authorList>
            <consortium name="EnsemblPlants"/>
        </authorList>
    </citation>
    <scope>IDENTIFICATION</scope>
</reference>
<accession>A0A452XG45</accession>
<dbReference type="EnsemblPlants" id="AET0Gv20139300.1">
    <property type="protein sequence ID" value="AET0Gv20139300.1"/>
    <property type="gene ID" value="AET0Gv20139300"/>
</dbReference>
<dbReference type="Gramene" id="AET0Gv20139300.3">
    <property type="protein sequence ID" value="AET0Gv20139300.3"/>
    <property type="gene ID" value="AET0Gv20139300"/>
</dbReference>
<organism evidence="2 3">
    <name type="scientific">Aegilops tauschii subsp. strangulata</name>
    <name type="common">Goatgrass</name>
    <dbReference type="NCBI Taxonomy" id="200361"/>
    <lineage>
        <taxon>Eukaryota</taxon>
        <taxon>Viridiplantae</taxon>
        <taxon>Streptophyta</taxon>
        <taxon>Embryophyta</taxon>
        <taxon>Tracheophyta</taxon>
        <taxon>Spermatophyta</taxon>
        <taxon>Magnoliopsida</taxon>
        <taxon>Liliopsida</taxon>
        <taxon>Poales</taxon>
        <taxon>Poaceae</taxon>
        <taxon>BOP clade</taxon>
        <taxon>Pooideae</taxon>
        <taxon>Triticodae</taxon>
        <taxon>Triticeae</taxon>
        <taxon>Triticinae</taxon>
        <taxon>Aegilops</taxon>
    </lineage>
</organism>
<evidence type="ECO:0000313" key="2">
    <source>
        <dbReference type="EnsemblPlants" id="AET0Gv20139300.3"/>
    </source>
</evidence>
<dbReference type="Gramene" id="AET0Gv20139300.1">
    <property type="protein sequence ID" value="AET0Gv20139300.1"/>
    <property type="gene ID" value="AET0Gv20139300"/>
</dbReference>
<dbReference type="EnsemblPlants" id="AET0Gv20139300.3">
    <property type="protein sequence ID" value="AET0Gv20139300.3"/>
    <property type="gene ID" value="AET0Gv20139300"/>
</dbReference>
<reference evidence="3" key="2">
    <citation type="journal article" date="2017" name="Nat. Plants">
        <title>The Aegilops tauschii genome reveals multiple impacts of transposons.</title>
        <authorList>
            <person name="Zhao G."/>
            <person name="Zou C."/>
            <person name="Li K."/>
            <person name="Wang K."/>
            <person name="Li T."/>
            <person name="Gao L."/>
            <person name="Zhang X."/>
            <person name="Wang H."/>
            <person name="Yang Z."/>
            <person name="Liu X."/>
            <person name="Jiang W."/>
            <person name="Mao L."/>
            <person name="Kong X."/>
            <person name="Jiao Y."/>
            <person name="Jia J."/>
        </authorList>
    </citation>
    <scope>NUCLEOTIDE SEQUENCE [LARGE SCALE GENOMIC DNA]</scope>
    <source>
        <strain evidence="3">cv. AL8/78</strain>
    </source>
</reference>
<evidence type="ECO:0000313" key="3">
    <source>
        <dbReference type="Proteomes" id="UP000015105"/>
    </source>
</evidence>
<proteinExistence type="predicted"/>
<reference evidence="3" key="1">
    <citation type="journal article" date="2014" name="Science">
        <title>Ancient hybridizations among the ancestral genomes of bread wheat.</title>
        <authorList>
            <consortium name="International Wheat Genome Sequencing Consortium,"/>
            <person name="Marcussen T."/>
            <person name="Sandve S.R."/>
            <person name="Heier L."/>
            <person name="Spannagl M."/>
            <person name="Pfeifer M."/>
            <person name="Jakobsen K.S."/>
            <person name="Wulff B.B."/>
            <person name="Steuernagel B."/>
            <person name="Mayer K.F."/>
            <person name="Olsen O.A."/>
        </authorList>
    </citation>
    <scope>NUCLEOTIDE SEQUENCE [LARGE SCALE GENOMIC DNA]</scope>
    <source>
        <strain evidence="3">cv. AL8/78</strain>
    </source>
</reference>
<dbReference type="AlphaFoldDB" id="A0A452XG45"/>
<sequence>MKYIDHEVDWFDYCQSDTWSNLWIDDFFLQLGHDRANSKMDVYWCQPGKSFCDGLHLMSCDADIVLMIVATVEHKNLVLLVDHDADIVLLNASQPPSSQLLPATACSS</sequence>
<feature type="domain" description="PB1-like" evidence="1">
    <location>
        <begin position="1"/>
        <end position="81"/>
    </location>
</feature>
<dbReference type="Proteomes" id="UP000015105">
    <property type="component" value="Unassembled WGS sequence"/>
</dbReference>
<dbReference type="Gramene" id="AET0Gv20139300.2">
    <property type="protein sequence ID" value="AET0Gv20139300.2"/>
    <property type="gene ID" value="AET0Gv20139300"/>
</dbReference>
<dbReference type="EnsemblPlants" id="AET0Gv20139300.2">
    <property type="protein sequence ID" value="AET0Gv20139300.2"/>
    <property type="gene ID" value="AET0Gv20139300"/>
</dbReference>